<comment type="caution">
    <text evidence="8">The sequence shown here is derived from an EMBL/GenBank/DDBJ whole genome shotgun (WGS) entry which is preliminary data.</text>
</comment>
<dbReference type="SUPFAM" id="SSF46689">
    <property type="entry name" value="Homeodomain-like"/>
    <property type="match status" value="1"/>
</dbReference>
<evidence type="ECO:0000256" key="1">
    <source>
        <dbReference type="ARBA" id="ARBA00023125"/>
    </source>
</evidence>
<dbReference type="Proteomes" id="UP001239994">
    <property type="component" value="Unassembled WGS sequence"/>
</dbReference>
<evidence type="ECO:0000256" key="3">
    <source>
        <dbReference type="ARBA" id="ARBA00023242"/>
    </source>
</evidence>
<gene>
    <name evidence="8" type="ORF">P4O66_015646</name>
</gene>
<dbReference type="InterPro" id="IPR020479">
    <property type="entry name" value="HD_metazoa"/>
</dbReference>
<dbReference type="PANTHER" id="PTHR24331:SF4">
    <property type="entry name" value="HOMEOBOX PROTEIN DBX2"/>
    <property type="match status" value="1"/>
</dbReference>
<dbReference type="EMBL" id="JAROKS010000022">
    <property type="protein sequence ID" value="KAK1789756.1"/>
    <property type="molecule type" value="Genomic_DNA"/>
</dbReference>
<dbReference type="PROSITE" id="PS50071">
    <property type="entry name" value="HOMEOBOX_2"/>
    <property type="match status" value="1"/>
</dbReference>
<evidence type="ECO:0000256" key="2">
    <source>
        <dbReference type="ARBA" id="ARBA00023155"/>
    </source>
</evidence>
<dbReference type="InterPro" id="IPR051662">
    <property type="entry name" value="H2.0_Homeobox_NeuralPatt"/>
</dbReference>
<feature type="region of interest" description="Disordered" evidence="6">
    <location>
        <begin position="171"/>
        <end position="205"/>
    </location>
</feature>
<keyword evidence="2 4" id="KW-0371">Homeobox</keyword>
<dbReference type="Gene3D" id="1.10.10.60">
    <property type="entry name" value="Homeodomain-like"/>
    <property type="match status" value="1"/>
</dbReference>
<dbReference type="GO" id="GO:0000981">
    <property type="term" value="F:DNA-binding transcription factor activity, RNA polymerase II-specific"/>
    <property type="evidence" value="ECO:0007669"/>
    <property type="project" value="InterPro"/>
</dbReference>
<organism evidence="8 9">
    <name type="scientific">Electrophorus voltai</name>
    <dbReference type="NCBI Taxonomy" id="2609070"/>
    <lineage>
        <taxon>Eukaryota</taxon>
        <taxon>Metazoa</taxon>
        <taxon>Chordata</taxon>
        <taxon>Craniata</taxon>
        <taxon>Vertebrata</taxon>
        <taxon>Euteleostomi</taxon>
        <taxon>Actinopterygii</taxon>
        <taxon>Neopterygii</taxon>
        <taxon>Teleostei</taxon>
        <taxon>Ostariophysi</taxon>
        <taxon>Gymnotiformes</taxon>
        <taxon>Gymnotoidei</taxon>
        <taxon>Gymnotidae</taxon>
        <taxon>Electrophorus</taxon>
    </lineage>
</organism>
<evidence type="ECO:0000256" key="6">
    <source>
        <dbReference type="SAM" id="MobiDB-lite"/>
    </source>
</evidence>
<proteinExistence type="predicted"/>
<name>A0AAD8YZQ7_9TELE</name>
<dbReference type="CDD" id="cd00086">
    <property type="entry name" value="homeodomain"/>
    <property type="match status" value="1"/>
</dbReference>
<sequence length="205" mass="23749">MAASSSHHPGFGHSGKSFLIDNLLRPSNKSRTPQVIPAATQKRCLSRLVCEPVGLLPRSTWVCSHGTQQSNSQDMEREPQAGTMHTFDIVLSVAEQTAPAVWSSSSCPKTHRGILRRAVFSEEQRKELERTFRRQKYISKTDRNRLAMELCLKETQVKIWFQNRRMKWRNTKERERRSVRPPMEELLFRSLPEGEEDTTHMHSLH</sequence>
<dbReference type="InterPro" id="IPR017970">
    <property type="entry name" value="Homeobox_CS"/>
</dbReference>
<dbReference type="GO" id="GO:0003677">
    <property type="term" value="F:DNA binding"/>
    <property type="evidence" value="ECO:0007669"/>
    <property type="project" value="UniProtKB-UniRule"/>
</dbReference>
<evidence type="ECO:0000313" key="9">
    <source>
        <dbReference type="Proteomes" id="UP001239994"/>
    </source>
</evidence>
<comment type="subcellular location">
    <subcellularLocation>
        <location evidence="4 5">Nucleus</location>
    </subcellularLocation>
</comment>
<feature type="compositionally biased region" description="Basic and acidic residues" evidence="6">
    <location>
        <begin position="171"/>
        <end position="187"/>
    </location>
</feature>
<evidence type="ECO:0000256" key="5">
    <source>
        <dbReference type="RuleBase" id="RU000682"/>
    </source>
</evidence>
<dbReference type="PROSITE" id="PS00027">
    <property type="entry name" value="HOMEOBOX_1"/>
    <property type="match status" value="1"/>
</dbReference>
<evidence type="ECO:0000256" key="4">
    <source>
        <dbReference type="PROSITE-ProRule" id="PRU00108"/>
    </source>
</evidence>
<dbReference type="GO" id="GO:0005634">
    <property type="term" value="C:nucleus"/>
    <property type="evidence" value="ECO:0007669"/>
    <property type="project" value="UniProtKB-SubCell"/>
</dbReference>
<keyword evidence="9" id="KW-1185">Reference proteome</keyword>
<dbReference type="InterPro" id="IPR001356">
    <property type="entry name" value="HD"/>
</dbReference>
<dbReference type="InterPro" id="IPR009057">
    <property type="entry name" value="Homeodomain-like_sf"/>
</dbReference>
<dbReference type="AlphaFoldDB" id="A0AAD8YZQ7"/>
<accession>A0AAD8YZQ7</accession>
<dbReference type="PANTHER" id="PTHR24331">
    <property type="entry name" value="DBX"/>
    <property type="match status" value="1"/>
</dbReference>
<reference evidence="8" key="1">
    <citation type="submission" date="2023-03" db="EMBL/GenBank/DDBJ databases">
        <title>Electrophorus voltai genome.</title>
        <authorList>
            <person name="Bian C."/>
        </authorList>
    </citation>
    <scope>NUCLEOTIDE SEQUENCE</scope>
    <source>
        <strain evidence="8">CB-2022</strain>
        <tissue evidence="8">Muscle</tissue>
    </source>
</reference>
<evidence type="ECO:0000259" key="7">
    <source>
        <dbReference type="PROSITE" id="PS50071"/>
    </source>
</evidence>
<feature type="DNA-binding region" description="Homeobox" evidence="4">
    <location>
        <begin position="113"/>
        <end position="172"/>
    </location>
</feature>
<protein>
    <recommendedName>
        <fullName evidence="7">Homeobox domain-containing protein</fullName>
    </recommendedName>
</protein>
<dbReference type="PRINTS" id="PR00024">
    <property type="entry name" value="HOMEOBOX"/>
</dbReference>
<keyword evidence="3 4" id="KW-0539">Nucleus</keyword>
<evidence type="ECO:0000313" key="8">
    <source>
        <dbReference type="EMBL" id="KAK1789756.1"/>
    </source>
</evidence>
<feature type="domain" description="Homeobox" evidence="7">
    <location>
        <begin position="111"/>
        <end position="171"/>
    </location>
</feature>
<dbReference type="SMART" id="SM00389">
    <property type="entry name" value="HOX"/>
    <property type="match status" value="1"/>
</dbReference>
<keyword evidence="1 4" id="KW-0238">DNA-binding</keyword>
<dbReference type="Pfam" id="PF00046">
    <property type="entry name" value="Homeodomain"/>
    <property type="match status" value="1"/>
</dbReference>